<accession>A0A0N5ACB9</accession>
<dbReference type="Proteomes" id="UP000046393">
    <property type="component" value="Unplaced"/>
</dbReference>
<evidence type="ECO:0000256" key="1">
    <source>
        <dbReference type="SAM" id="MobiDB-lite"/>
    </source>
</evidence>
<sequence length="410" mass="45783">MAGSLAEQKISGVSIAPVRAAVDGAFNAVGGRLYGTSHLKNAKNAFIRGALEGAFKGGAYNIADVLDNRLRNAYGIGNKQNPRNAGARNPWNKNSRNPWNSRNPKPTGSRCPQSDCIRPKPLRGMRNPKRRGSSGNGNRNTAHRNDRFSLGSFVRDVVSGAVMGGLASVTFYGAGKAVEALKRGVFNKRENLRAAGKYIDKYGYRYDKVSDYLYGDKFIVEGDPFMYSMKNRNGGTIVVSTKEITDKSFINTIDYYNQQGRKIDIISGTHGSRSGGSAFGSNWFWKKINSSLADIDFYIEDVENASSYKNIEVWGGLKRDAVINEPKPDSEKYIDQIELYYKPKIFYERGNMACPCCGKIFYGTLGFTRGENDDVTVFHKKFINKLFNKNRKERGELIKVCYNCLHYVKV</sequence>
<dbReference type="AlphaFoldDB" id="A0A0N5ACB9"/>
<proteinExistence type="predicted"/>
<reference evidence="3" key="1">
    <citation type="submission" date="2017-02" db="UniProtKB">
        <authorList>
            <consortium name="WormBaseParasite"/>
        </authorList>
    </citation>
    <scope>IDENTIFICATION</scope>
</reference>
<organism evidence="2 3">
    <name type="scientific">Syphacia muris</name>
    <dbReference type="NCBI Taxonomy" id="451379"/>
    <lineage>
        <taxon>Eukaryota</taxon>
        <taxon>Metazoa</taxon>
        <taxon>Ecdysozoa</taxon>
        <taxon>Nematoda</taxon>
        <taxon>Chromadorea</taxon>
        <taxon>Rhabditida</taxon>
        <taxon>Spirurina</taxon>
        <taxon>Oxyuridomorpha</taxon>
        <taxon>Oxyuroidea</taxon>
        <taxon>Oxyuridae</taxon>
        <taxon>Syphacia</taxon>
    </lineage>
</organism>
<keyword evidence="2" id="KW-1185">Reference proteome</keyword>
<feature type="compositionally biased region" description="Basic residues" evidence="1">
    <location>
        <begin position="120"/>
        <end position="132"/>
    </location>
</feature>
<protein>
    <submittedName>
        <fullName evidence="3">HNH endonuclease</fullName>
    </submittedName>
</protein>
<evidence type="ECO:0000313" key="3">
    <source>
        <dbReference type="WBParaSite" id="SMUV_0000179501-mRNA-1"/>
    </source>
</evidence>
<name>A0A0N5ACB9_9BILA</name>
<feature type="region of interest" description="Disordered" evidence="1">
    <location>
        <begin position="74"/>
        <end position="145"/>
    </location>
</feature>
<dbReference type="WBParaSite" id="SMUV_0000179501-mRNA-1">
    <property type="protein sequence ID" value="SMUV_0000179501-mRNA-1"/>
    <property type="gene ID" value="SMUV_0000179501"/>
</dbReference>
<evidence type="ECO:0000313" key="2">
    <source>
        <dbReference type="Proteomes" id="UP000046393"/>
    </source>
</evidence>
<feature type="compositionally biased region" description="Polar residues" evidence="1">
    <location>
        <begin position="91"/>
        <end position="112"/>
    </location>
</feature>